<dbReference type="GO" id="GO:0000287">
    <property type="term" value="F:magnesium ion binding"/>
    <property type="evidence" value="ECO:0007669"/>
    <property type="project" value="UniProtKB-ARBA"/>
</dbReference>
<dbReference type="SMART" id="SM00861">
    <property type="entry name" value="Transket_pyr"/>
    <property type="match status" value="1"/>
</dbReference>
<comment type="cofactor">
    <cofactor evidence="1">
        <name>thiamine diphosphate</name>
        <dbReference type="ChEBI" id="CHEBI:58937"/>
    </cofactor>
</comment>
<dbReference type="EMBL" id="WLYK01000001">
    <property type="protein sequence ID" value="MTD12545.1"/>
    <property type="molecule type" value="Genomic_DNA"/>
</dbReference>
<dbReference type="PANTHER" id="PTHR43257">
    <property type="entry name" value="PYRUVATE DEHYDROGENASE E1 COMPONENT BETA SUBUNIT"/>
    <property type="match status" value="1"/>
</dbReference>
<dbReference type="Gene3D" id="3.40.50.970">
    <property type="match status" value="1"/>
</dbReference>
<gene>
    <name evidence="5" type="ORF">GIS00_01120</name>
</gene>
<evidence type="ECO:0000313" key="5">
    <source>
        <dbReference type="EMBL" id="MTD12545.1"/>
    </source>
</evidence>
<feature type="domain" description="Transketolase-like pyrimidine-binding" evidence="4">
    <location>
        <begin position="4"/>
        <end position="179"/>
    </location>
</feature>
<name>A0A7K1FEK9_9ACTN</name>
<dbReference type="Gene3D" id="3.40.50.920">
    <property type="match status" value="1"/>
</dbReference>
<dbReference type="PANTHER" id="PTHR43257:SF2">
    <property type="entry name" value="PYRUVATE DEHYDROGENASE E1 COMPONENT SUBUNIT BETA"/>
    <property type="match status" value="1"/>
</dbReference>
<reference evidence="5 6" key="1">
    <citation type="submission" date="2019-11" db="EMBL/GenBank/DDBJ databases">
        <authorList>
            <person name="Jiang L.-Q."/>
        </authorList>
    </citation>
    <scope>NUCLEOTIDE SEQUENCE [LARGE SCALE GENOMIC DNA]</scope>
    <source>
        <strain evidence="5 6">YIM 132087</strain>
    </source>
</reference>
<evidence type="ECO:0000259" key="4">
    <source>
        <dbReference type="SMART" id="SM00861"/>
    </source>
</evidence>
<evidence type="ECO:0000313" key="6">
    <source>
        <dbReference type="Proteomes" id="UP000460221"/>
    </source>
</evidence>
<dbReference type="Pfam" id="PF02779">
    <property type="entry name" value="Transket_pyr"/>
    <property type="match status" value="1"/>
</dbReference>
<dbReference type="InterPro" id="IPR009014">
    <property type="entry name" value="Transketo_C/PFOR_II"/>
</dbReference>
<sequence length="327" mass="34923">MTTMTMVEAIRSALQFEMQRDDRVMVLGQDVGRLGGVFRATDGLLDTFGADRVVDMPLAEAAIVGSALGLALSGLVPIAEIQFLGFSNQAFHQIAPQLARYRYRSQGRFDVPVTIRAPFGGGVRTPELHSDAIEAQYANAPGLKIVMPSNPYDAKGLLLEAIRDRDPVLFCEPLRGYRLVKGEVPDGDYTVPFGQAAVTREGSDVTIVAWSAAVQLAEKAADVLAAEGISAKVLDLRTLVPLDVDGLARAVATTGRCVVVHEAPLTAGFGAEVVATINEEAFYSLEAPVERVAAPDLPYPSFQFEELYIPGVASVVAAARRAVRVPA</sequence>
<keyword evidence="2" id="KW-0560">Oxidoreductase</keyword>
<dbReference type="AlphaFoldDB" id="A0A7K1FEK9"/>
<dbReference type="FunFam" id="3.40.50.970:FF:000001">
    <property type="entry name" value="Pyruvate dehydrogenase E1 beta subunit"/>
    <property type="match status" value="1"/>
</dbReference>
<dbReference type="InterPro" id="IPR029061">
    <property type="entry name" value="THDP-binding"/>
</dbReference>
<dbReference type="SUPFAM" id="SSF52518">
    <property type="entry name" value="Thiamin diphosphate-binding fold (THDP-binding)"/>
    <property type="match status" value="1"/>
</dbReference>
<evidence type="ECO:0000256" key="2">
    <source>
        <dbReference type="ARBA" id="ARBA00023002"/>
    </source>
</evidence>
<proteinExistence type="predicted"/>
<dbReference type="GO" id="GO:0016491">
    <property type="term" value="F:oxidoreductase activity"/>
    <property type="evidence" value="ECO:0007669"/>
    <property type="project" value="UniProtKB-KW"/>
</dbReference>
<dbReference type="RefSeq" id="WP_154766590.1">
    <property type="nucleotide sequence ID" value="NZ_WLYK01000001.1"/>
</dbReference>
<accession>A0A7K1FEK9</accession>
<dbReference type="Proteomes" id="UP000460221">
    <property type="component" value="Unassembled WGS sequence"/>
</dbReference>
<dbReference type="InterPro" id="IPR033248">
    <property type="entry name" value="Transketolase_C"/>
</dbReference>
<evidence type="ECO:0000256" key="1">
    <source>
        <dbReference type="ARBA" id="ARBA00001964"/>
    </source>
</evidence>
<evidence type="ECO:0000256" key="3">
    <source>
        <dbReference type="ARBA" id="ARBA00023052"/>
    </source>
</evidence>
<dbReference type="CDD" id="cd07036">
    <property type="entry name" value="TPP_PYR_E1-PDHc-beta_like"/>
    <property type="match status" value="1"/>
</dbReference>
<keyword evidence="6" id="KW-1185">Reference proteome</keyword>
<dbReference type="Pfam" id="PF02780">
    <property type="entry name" value="Transketolase_C"/>
    <property type="match status" value="1"/>
</dbReference>
<organism evidence="5 6">
    <name type="scientific">Nakamurella alba</name>
    <dbReference type="NCBI Taxonomy" id="2665158"/>
    <lineage>
        <taxon>Bacteria</taxon>
        <taxon>Bacillati</taxon>
        <taxon>Actinomycetota</taxon>
        <taxon>Actinomycetes</taxon>
        <taxon>Nakamurellales</taxon>
        <taxon>Nakamurellaceae</taxon>
        <taxon>Nakamurella</taxon>
    </lineage>
</organism>
<comment type="caution">
    <text evidence="5">The sequence shown here is derived from an EMBL/GenBank/DDBJ whole genome shotgun (WGS) entry which is preliminary data.</text>
</comment>
<protein>
    <submittedName>
        <fullName evidence="5">Alpha-ketoacid dehydrogenase subunit beta</fullName>
    </submittedName>
</protein>
<dbReference type="InterPro" id="IPR005475">
    <property type="entry name" value="Transketolase-like_Pyr-bd"/>
</dbReference>
<dbReference type="SUPFAM" id="SSF52922">
    <property type="entry name" value="TK C-terminal domain-like"/>
    <property type="match status" value="1"/>
</dbReference>
<dbReference type="FunFam" id="3.40.50.920:FF:000001">
    <property type="entry name" value="Pyruvate dehydrogenase E1 beta subunit"/>
    <property type="match status" value="1"/>
</dbReference>
<keyword evidence="3" id="KW-0786">Thiamine pyrophosphate</keyword>